<keyword evidence="1" id="KW-1133">Transmembrane helix</keyword>
<organism evidence="2">
    <name type="scientific">Thermosphaera aggregans</name>
    <dbReference type="NCBI Taxonomy" id="54254"/>
    <lineage>
        <taxon>Archaea</taxon>
        <taxon>Thermoproteota</taxon>
        <taxon>Thermoprotei</taxon>
        <taxon>Desulfurococcales</taxon>
        <taxon>Desulfurococcaceae</taxon>
        <taxon>Thermosphaera</taxon>
    </lineage>
</organism>
<dbReference type="PANTHER" id="PTHR30632">
    <property type="entry name" value="MOLYBDATE-BINDING PERIPLASMIC PROTEIN"/>
    <property type="match status" value="1"/>
</dbReference>
<dbReference type="GO" id="GO:0030973">
    <property type="term" value="F:molybdate ion binding"/>
    <property type="evidence" value="ECO:0007669"/>
    <property type="project" value="TreeGrafter"/>
</dbReference>
<reference evidence="2" key="1">
    <citation type="journal article" date="2020" name="mSystems">
        <title>Genome- and Community-Level Interaction Insights into Carbon Utilization and Element Cycling Functions of Hydrothermarchaeota in Hydrothermal Sediment.</title>
        <authorList>
            <person name="Zhou Z."/>
            <person name="Liu Y."/>
            <person name="Xu W."/>
            <person name="Pan J."/>
            <person name="Luo Z.H."/>
            <person name="Li M."/>
        </authorList>
    </citation>
    <scope>NUCLEOTIDE SEQUENCE [LARGE SCALE GENOMIC DNA]</scope>
    <source>
        <strain evidence="2">SpSt-23</strain>
    </source>
</reference>
<dbReference type="InterPro" id="IPR050682">
    <property type="entry name" value="ModA/WtpA"/>
</dbReference>
<dbReference type="GO" id="GO:0015689">
    <property type="term" value="P:molybdate ion transport"/>
    <property type="evidence" value="ECO:0007669"/>
    <property type="project" value="TreeGrafter"/>
</dbReference>
<gene>
    <name evidence="2" type="ORF">ENP55_00785</name>
</gene>
<feature type="transmembrane region" description="Helical" evidence="1">
    <location>
        <begin position="6"/>
        <end position="26"/>
    </location>
</feature>
<dbReference type="EMBL" id="DSJT01000003">
    <property type="protein sequence ID" value="HEF86850.1"/>
    <property type="molecule type" value="Genomic_DNA"/>
</dbReference>
<protein>
    <submittedName>
        <fullName evidence="2">Molybdate ABC transporter substrate-binding protein</fullName>
    </submittedName>
</protein>
<dbReference type="SUPFAM" id="SSF53850">
    <property type="entry name" value="Periplasmic binding protein-like II"/>
    <property type="match status" value="1"/>
</dbReference>
<keyword evidence="1" id="KW-0812">Transmembrane</keyword>
<dbReference type="PANTHER" id="PTHR30632:SF0">
    <property type="entry name" value="SULFATE-BINDING PROTEIN"/>
    <property type="match status" value="1"/>
</dbReference>
<name>A0A7C2BJZ4_9CREN</name>
<sequence>MTHRAYLILSLVGLILIASFSIYRSLTTVMSQEIMFLLPPALYKPLQPSIDYFNSNSSTYKIAVYVQATGSLITRIKLSGEGDVFGAADSEYMQNMLEEGLVYGDKVFVISYSIPALIVPKDNPHNITCLEDLLSKNVKIAIANPDVAPSGRMAVNLLKYNGVYETLKDRLVILADIGELARQVSLGLVDVAITYHFVHYWYVNETDIVWLDPNEIPGIDCQLIGVLTTSKNPELAENILKTVLDHASKSGGLSKLGYYPTFNDLRKITPYDEFTWQVPYICHLGGTHG</sequence>
<evidence type="ECO:0000313" key="2">
    <source>
        <dbReference type="EMBL" id="HEF86850.1"/>
    </source>
</evidence>
<keyword evidence="1" id="KW-0472">Membrane</keyword>
<dbReference type="Pfam" id="PF13531">
    <property type="entry name" value="SBP_bac_11"/>
    <property type="match status" value="1"/>
</dbReference>
<proteinExistence type="predicted"/>
<comment type="caution">
    <text evidence="2">The sequence shown here is derived from an EMBL/GenBank/DDBJ whole genome shotgun (WGS) entry which is preliminary data.</text>
</comment>
<accession>A0A7C2BJZ4</accession>
<dbReference type="Gene3D" id="3.40.190.10">
    <property type="entry name" value="Periplasmic binding protein-like II"/>
    <property type="match status" value="2"/>
</dbReference>
<evidence type="ECO:0000256" key="1">
    <source>
        <dbReference type="SAM" id="Phobius"/>
    </source>
</evidence>
<dbReference type="AlphaFoldDB" id="A0A7C2BJZ4"/>